<dbReference type="CDD" id="cd01335">
    <property type="entry name" value="Radical_SAM"/>
    <property type="match status" value="1"/>
</dbReference>
<dbReference type="Pfam" id="PF13186">
    <property type="entry name" value="SPASM"/>
    <property type="match status" value="1"/>
</dbReference>
<dbReference type="PANTHER" id="PTHR11228">
    <property type="entry name" value="RADICAL SAM DOMAIN PROTEIN"/>
    <property type="match status" value="1"/>
</dbReference>
<dbReference type="GO" id="GO:0046872">
    <property type="term" value="F:metal ion binding"/>
    <property type="evidence" value="ECO:0007669"/>
    <property type="project" value="UniProtKB-KW"/>
</dbReference>
<dbReference type="InterPro" id="IPR023885">
    <property type="entry name" value="4Fe4S-binding_SPASM_dom"/>
</dbReference>
<dbReference type="GO" id="GO:0051536">
    <property type="term" value="F:iron-sulfur cluster binding"/>
    <property type="evidence" value="ECO:0007669"/>
    <property type="project" value="UniProtKB-KW"/>
</dbReference>
<evidence type="ECO:0000256" key="2">
    <source>
        <dbReference type="ARBA" id="ARBA00022723"/>
    </source>
</evidence>
<dbReference type="Proteomes" id="UP000298860">
    <property type="component" value="Unassembled WGS sequence"/>
</dbReference>
<name>A0A4D4JIR0_9PSEU</name>
<keyword evidence="4" id="KW-0411">Iron-sulfur</keyword>
<dbReference type="InterPro" id="IPR013785">
    <property type="entry name" value="Aldolase_TIM"/>
</dbReference>
<dbReference type="GO" id="GO:0003824">
    <property type="term" value="F:catalytic activity"/>
    <property type="evidence" value="ECO:0007669"/>
    <property type="project" value="InterPro"/>
</dbReference>
<dbReference type="Pfam" id="PF04055">
    <property type="entry name" value="Radical_SAM"/>
    <property type="match status" value="1"/>
</dbReference>
<keyword evidence="7" id="KW-1185">Reference proteome</keyword>
<evidence type="ECO:0000313" key="7">
    <source>
        <dbReference type="Proteomes" id="UP000298860"/>
    </source>
</evidence>
<dbReference type="EMBL" id="BJFL01000055">
    <property type="protein sequence ID" value="GDY33777.1"/>
    <property type="molecule type" value="Genomic_DNA"/>
</dbReference>
<dbReference type="Gene3D" id="3.20.20.70">
    <property type="entry name" value="Aldolase class I"/>
    <property type="match status" value="1"/>
</dbReference>
<dbReference type="SFLD" id="SFLDG01216">
    <property type="entry name" value="thioether_bond_formation_requi"/>
    <property type="match status" value="1"/>
</dbReference>
<dbReference type="InterPro" id="IPR007197">
    <property type="entry name" value="rSAM"/>
</dbReference>
<protein>
    <recommendedName>
        <fullName evidence="5">Radical SAM core domain-containing protein</fullName>
    </recommendedName>
</protein>
<dbReference type="PROSITE" id="PS51918">
    <property type="entry name" value="RADICAL_SAM"/>
    <property type="match status" value="1"/>
</dbReference>
<accession>A0A4D4JIR0</accession>
<reference evidence="7" key="1">
    <citation type="submission" date="2019-04" db="EMBL/GenBank/DDBJ databases">
        <title>Draft genome sequence of Pseudonocardiaceae bacterium SL3-2-4.</title>
        <authorList>
            <person name="Ningsih F."/>
            <person name="Yokota A."/>
            <person name="Sakai Y."/>
            <person name="Nanatani K."/>
            <person name="Yabe S."/>
            <person name="Oetari A."/>
            <person name="Sjamsuridzal W."/>
        </authorList>
    </citation>
    <scope>NUCLEOTIDE SEQUENCE [LARGE SCALE GENOMIC DNA]</scope>
    <source>
        <strain evidence="7">SL3-2-4</strain>
    </source>
</reference>
<evidence type="ECO:0000313" key="6">
    <source>
        <dbReference type="EMBL" id="GDY33777.1"/>
    </source>
</evidence>
<evidence type="ECO:0000256" key="4">
    <source>
        <dbReference type="ARBA" id="ARBA00023014"/>
    </source>
</evidence>
<evidence type="ECO:0000256" key="3">
    <source>
        <dbReference type="ARBA" id="ARBA00023004"/>
    </source>
</evidence>
<keyword evidence="1" id="KW-0949">S-adenosyl-L-methionine</keyword>
<keyword evidence="3" id="KW-0408">Iron</keyword>
<dbReference type="InterPro" id="IPR058240">
    <property type="entry name" value="rSAM_sf"/>
</dbReference>
<dbReference type="InterPro" id="IPR050377">
    <property type="entry name" value="Radical_SAM_PqqE_MftC-like"/>
</dbReference>
<dbReference type="SFLD" id="SFLDG01067">
    <property type="entry name" value="SPASM/twitch_domain_containing"/>
    <property type="match status" value="1"/>
</dbReference>
<feature type="domain" description="Radical SAM core" evidence="5">
    <location>
        <begin position="1"/>
        <end position="215"/>
    </location>
</feature>
<dbReference type="SFLD" id="SFLDF00365">
    <property type="entry name" value="thuricin_CD_(TrnCD-like)"/>
    <property type="match status" value="1"/>
</dbReference>
<sequence length="278" mass="30609">MEMLDFVWLEITGKCQLTCAHCYADSGPKGTDGAMQPADWLRVIDEVARLEGRLVQFIGGEPTLHRSLPELVDRALGRKLEVEVFSNLVHVSPHLWEVFARPGVRLATSYYSDTADQHETITKGRGSYARTKANIVEAVRRSIPLRVGVIDVQDGQRVEQARAELTAVGVQEIAVDRLRQVGRGVRDQRPDLSQLCGECARGKVAVAPDGSVWPCVFARWMSVGNVRKQPLGEILTSQPMQAAEAKLAAHVPQGRCNPRCCPSNMCDPHCSLSTAPEF</sequence>
<gene>
    <name evidence="6" type="ORF">GTS_54100</name>
</gene>
<organism evidence="6 7">
    <name type="scientific">Gandjariella thermophila</name>
    <dbReference type="NCBI Taxonomy" id="1931992"/>
    <lineage>
        <taxon>Bacteria</taxon>
        <taxon>Bacillati</taxon>
        <taxon>Actinomycetota</taxon>
        <taxon>Actinomycetes</taxon>
        <taxon>Pseudonocardiales</taxon>
        <taxon>Pseudonocardiaceae</taxon>
        <taxon>Gandjariella</taxon>
    </lineage>
</organism>
<dbReference type="SUPFAM" id="SSF102114">
    <property type="entry name" value="Radical SAM enzymes"/>
    <property type="match status" value="1"/>
</dbReference>
<comment type="caution">
    <text evidence="6">The sequence shown here is derived from an EMBL/GenBank/DDBJ whole genome shotgun (WGS) entry which is preliminary data.</text>
</comment>
<dbReference type="PANTHER" id="PTHR11228:SF7">
    <property type="entry name" value="PQQA PEPTIDE CYCLASE"/>
    <property type="match status" value="1"/>
</dbReference>
<proteinExistence type="predicted"/>
<dbReference type="SFLD" id="SFLDS00029">
    <property type="entry name" value="Radical_SAM"/>
    <property type="match status" value="1"/>
</dbReference>
<dbReference type="CDD" id="cd21109">
    <property type="entry name" value="SPASM"/>
    <property type="match status" value="1"/>
</dbReference>
<evidence type="ECO:0000256" key="1">
    <source>
        <dbReference type="ARBA" id="ARBA00022691"/>
    </source>
</evidence>
<evidence type="ECO:0000259" key="5">
    <source>
        <dbReference type="PROSITE" id="PS51918"/>
    </source>
</evidence>
<dbReference type="AlphaFoldDB" id="A0A4D4JIR0"/>
<keyword evidence="2" id="KW-0479">Metal-binding</keyword>
<dbReference type="SFLD" id="SFLDG01386">
    <property type="entry name" value="main_SPASM_domain-containing"/>
    <property type="match status" value="1"/>
</dbReference>